<dbReference type="SMART" id="SM00320">
    <property type="entry name" value="WD40"/>
    <property type="match status" value="5"/>
</dbReference>
<dbReference type="SUPFAM" id="SSF50978">
    <property type="entry name" value="WD40 repeat-like"/>
    <property type="match status" value="1"/>
</dbReference>
<evidence type="ECO:0000256" key="7">
    <source>
        <dbReference type="ARBA" id="ARBA00023329"/>
    </source>
</evidence>
<dbReference type="PRINTS" id="PR00320">
    <property type="entry name" value="GPROTEINBRPT"/>
</dbReference>
<name>A0A8S2TFH8_9BILA</name>
<feature type="repeat" description="WD" evidence="8">
    <location>
        <begin position="96"/>
        <end position="135"/>
    </location>
</feature>
<dbReference type="InterPro" id="IPR015943">
    <property type="entry name" value="WD40/YVTN_repeat-like_dom_sf"/>
</dbReference>
<evidence type="ECO:0000256" key="2">
    <source>
        <dbReference type="ARBA" id="ARBA00022692"/>
    </source>
</evidence>
<dbReference type="InterPro" id="IPR036322">
    <property type="entry name" value="WD40_repeat_dom_sf"/>
</dbReference>
<dbReference type="InterPro" id="IPR019013">
    <property type="entry name" value="Vma21"/>
</dbReference>
<keyword evidence="2 9" id="KW-0812">Transmembrane</keyword>
<evidence type="ECO:0000256" key="9">
    <source>
        <dbReference type="SAM" id="Phobius"/>
    </source>
</evidence>
<dbReference type="PANTHER" id="PTHR14604:SF4">
    <property type="entry name" value="F-BOX DOMAIN-CONTAINING PROTEIN"/>
    <property type="match status" value="1"/>
</dbReference>
<dbReference type="PROSITE" id="PS50082">
    <property type="entry name" value="WD_REPEATS_2"/>
    <property type="match status" value="4"/>
</dbReference>
<keyword evidence="3" id="KW-0677">Repeat</keyword>
<evidence type="ECO:0000256" key="5">
    <source>
        <dbReference type="ARBA" id="ARBA00022989"/>
    </source>
</evidence>
<evidence type="ECO:0000313" key="10">
    <source>
        <dbReference type="EMBL" id="CAF4286792.1"/>
    </source>
</evidence>
<proteinExistence type="predicted"/>
<dbReference type="InterPro" id="IPR001680">
    <property type="entry name" value="WD40_rpt"/>
</dbReference>
<feature type="repeat" description="WD" evidence="8">
    <location>
        <begin position="179"/>
        <end position="218"/>
    </location>
</feature>
<dbReference type="InterPro" id="IPR050995">
    <property type="entry name" value="WD-F-box_domain-protein"/>
</dbReference>
<sequence length="361" mass="41389">HRGWHKYLFRQLLINGEQKKSNEFYRCLYHDIVRDIKQLTINWHTGKYQLEKIQCHSRHNKGVYCLQYDDQKIICGLRDNTIQIWNRKTLECVKTLTGHNGSVLCLQYDDKVIITGSSDSTIRVWDIETGILINTLVYHAEAVLHLRFVDKIMMTCSKDRSIAVWEINSPADIILHRALVGHRAAVNVVDFDDKYIVSASGDRTIKVWKAGTFDFVRTLIGHRRGIACLQYRDQLVVSGSSDNTIRMQRTSAIQPTNTAEAPVQYEDNYNESAVWIVFGKMLFFTLLMTVAPLASFFIAKDYVFEGFFNVSSRNSYTYSAIVAVIVVHIVLIAFLFVAFRENIPGSKRSIEATKESTGKKD</sequence>
<evidence type="ECO:0000256" key="4">
    <source>
        <dbReference type="ARBA" id="ARBA00022824"/>
    </source>
</evidence>
<dbReference type="EMBL" id="CAJOBJ010033496">
    <property type="protein sequence ID" value="CAF4286792.1"/>
    <property type="molecule type" value="Genomic_DNA"/>
</dbReference>
<keyword evidence="1 8" id="KW-0853">WD repeat</keyword>
<evidence type="ECO:0000256" key="3">
    <source>
        <dbReference type="ARBA" id="ARBA00022737"/>
    </source>
</evidence>
<keyword evidence="6 9" id="KW-0472">Membrane</keyword>
<evidence type="ECO:0000313" key="11">
    <source>
        <dbReference type="Proteomes" id="UP000681720"/>
    </source>
</evidence>
<evidence type="ECO:0000256" key="6">
    <source>
        <dbReference type="ARBA" id="ARBA00023136"/>
    </source>
</evidence>
<dbReference type="InterPro" id="IPR019775">
    <property type="entry name" value="WD40_repeat_CS"/>
</dbReference>
<gene>
    <name evidence="10" type="ORF">GIL414_LOCUS25221</name>
</gene>
<dbReference type="InterPro" id="IPR020472">
    <property type="entry name" value="WD40_PAC1"/>
</dbReference>
<dbReference type="Gene3D" id="2.130.10.10">
    <property type="entry name" value="YVTN repeat-like/Quinoprotein amine dehydrogenase"/>
    <property type="match status" value="1"/>
</dbReference>
<dbReference type="CDD" id="cd00200">
    <property type="entry name" value="WD40"/>
    <property type="match status" value="1"/>
</dbReference>
<dbReference type="GO" id="GO:0070072">
    <property type="term" value="P:vacuolar proton-transporting V-type ATPase complex assembly"/>
    <property type="evidence" value="ECO:0007669"/>
    <property type="project" value="InterPro"/>
</dbReference>
<feature type="transmembrane region" description="Helical" evidence="9">
    <location>
        <begin position="273"/>
        <end position="298"/>
    </location>
</feature>
<dbReference type="PROSITE" id="PS50294">
    <property type="entry name" value="WD_REPEATS_REGION"/>
    <property type="match status" value="2"/>
</dbReference>
<keyword evidence="5 9" id="KW-1133">Transmembrane helix</keyword>
<dbReference type="Pfam" id="PF09446">
    <property type="entry name" value="VMA21"/>
    <property type="match status" value="1"/>
</dbReference>
<organism evidence="10 11">
    <name type="scientific">Rotaria magnacalcarata</name>
    <dbReference type="NCBI Taxonomy" id="392030"/>
    <lineage>
        <taxon>Eukaryota</taxon>
        <taxon>Metazoa</taxon>
        <taxon>Spiralia</taxon>
        <taxon>Gnathifera</taxon>
        <taxon>Rotifera</taxon>
        <taxon>Eurotatoria</taxon>
        <taxon>Bdelloidea</taxon>
        <taxon>Philodinida</taxon>
        <taxon>Philodinidae</taxon>
        <taxon>Rotaria</taxon>
    </lineage>
</organism>
<protein>
    <submittedName>
        <fullName evidence="10">Uncharacterized protein</fullName>
    </submittedName>
</protein>
<accession>A0A8S2TFH8</accession>
<dbReference type="Pfam" id="PF00400">
    <property type="entry name" value="WD40"/>
    <property type="match status" value="4"/>
</dbReference>
<keyword evidence="7" id="KW-0968">Cytoplasmic vesicle</keyword>
<evidence type="ECO:0000256" key="8">
    <source>
        <dbReference type="PROSITE-ProRule" id="PRU00221"/>
    </source>
</evidence>
<feature type="non-terminal residue" evidence="10">
    <location>
        <position position="361"/>
    </location>
</feature>
<dbReference type="PROSITE" id="PS00678">
    <property type="entry name" value="WD_REPEATS_1"/>
    <property type="match status" value="2"/>
</dbReference>
<dbReference type="AlphaFoldDB" id="A0A8S2TFH8"/>
<feature type="repeat" description="WD" evidence="8">
    <location>
        <begin position="56"/>
        <end position="95"/>
    </location>
</feature>
<dbReference type="PANTHER" id="PTHR14604">
    <property type="entry name" value="WD40 REPEAT PF20"/>
    <property type="match status" value="1"/>
</dbReference>
<dbReference type="Proteomes" id="UP000681720">
    <property type="component" value="Unassembled WGS sequence"/>
</dbReference>
<feature type="repeat" description="WD" evidence="8">
    <location>
        <begin position="136"/>
        <end position="175"/>
    </location>
</feature>
<feature type="transmembrane region" description="Helical" evidence="9">
    <location>
        <begin position="318"/>
        <end position="339"/>
    </location>
</feature>
<evidence type="ECO:0000256" key="1">
    <source>
        <dbReference type="ARBA" id="ARBA00022574"/>
    </source>
</evidence>
<comment type="caution">
    <text evidence="10">The sequence shown here is derived from an EMBL/GenBank/DDBJ whole genome shotgun (WGS) entry which is preliminary data.</text>
</comment>
<reference evidence="10" key="1">
    <citation type="submission" date="2021-02" db="EMBL/GenBank/DDBJ databases">
        <authorList>
            <person name="Nowell W R."/>
        </authorList>
    </citation>
    <scope>NUCLEOTIDE SEQUENCE</scope>
</reference>
<keyword evidence="4" id="KW-0256">Endoplasmic reticulum</keyword>
<dbReference type="GO" id="GO:0031410">
    <property type="term" value="C:cytoplasmic vesicle"/>
    <property type="evidence" value="ECO:0007669"/>
    <property type="project" value="UniProtKB-KW"/>
</dbReference>